<keyword evidence="1" id="KW-0175">Coiled coil</keyword>
<dbReference type="EMBL" id="JBHFQA010000031">
    <property type="protein sequence ID" value="KAL2076953.1"/>
    <property type="molecule type" value="Genomic_DNA"/>
</dbReference>
<comment type="caution">
    <text evidence="3">The sequence shown here is derived from an EMBL/GenBank/DDBJ whole genome shotgun (WGS) entry which is preliminary data.</text>
</comment>
<sequence>MLKSAKQNAIEQKLSLVAETSTATPPGTCTCEELRREVADLRKDMTQMKEELDQLKKHHKGSQNQGLVKGRVLLPRSGSNLDHILETFQASMLGPAESTKKKQNDRQIRGHVHKWITHMWGSDGDINKSLTFLGNVGKLVEFLQSLANDAKAPSTQQHFALDIEKFLLFLKRYNLPYMRLSTRAIDLLLLKLKSWRKGLLPQVIVQQQAYKKQKTDNLIKSEHLLQFVEMGTAKVTEAIEHLGNTPKCQRALQRVVGLLVGIMATTSGHRRCVFLNMRPRDIMGAEKQKDTVTIASEKYLEESQRKKVAYGMCHSLETSRKFYVPETSAKDCSQVRLWIFSSLLRDAKEGETIKVIQPGQAPSPLEDAGEEPVPSEGSEEEPTPSQDPPIGPIPSEGSGEKPTPSLDPPEGPIPSEGSGEEPTPSQDQAEGPIPAQDPGDSEEHVFSHLAAPGQYRSHAMVPESDSSSSCSSCSGSDSSGTQSSSSSSESED</sequence>
<organism evidence="3 4">
    <name type="scientific">Coilia grayii</name>
    <name type="common">Gray's grenadier anchovy</name>
    <dbReference type="NCBI Taxonomy" id="363190"/>
    <lineage>
        <taxon>Eukaryota</taxon>
        <taxon>Metazoa</taxon>
        <taxon>Chordata</taxon>
        <taxon>Craniata</taxon>
        <taxon>Vertebrata</taxon>
        <taxon>Euteleostomi</taxon>
        <taxon>Actinopterygii</taxon>
        <taxon>Neopterygii</taxon>
        <taxon>Teleostei</taxon>
        <taxon>Clupei</taxon>
        <taxon>Clupeiformes</taxon>
        <taxon>Clupeoidei</taxon>
        <taxon>Engraulidae</taxon>
        <taxon>Coilinae</taxon>
        <taxon>Coilia</taxon>
    </lineage>
</organism>
<feature type="region of interest" description="Disordered" evidence="2">
    <location>
        <begin position="355"/>
        <end position="492"/>
    </location>
</feature>
<evidence type="ECO:0000256" key="2">
    <source>
        <dbReference type="SAM" id="MobiDB-lite"/>
    </source>
</evidence>
<keyword evidence="4" id="KW-1185">Reference proteome</keyword>
<name>A0ABD1ITT3_9TELE</name>
<gene>
    <name evidence="3" type="ORF">ACEWY4_027438</name>
</gene>
<accession>A0ABD1ITT3</accession>
<dbReference type="AlphaFoldDB" id="A0ABD1ITT3"/>
<reference evidence="3 4" key="1">
    <citation type="submission" date="2024-09" db="EMBL/GenBank/DDBJ databases">
        <title>A chromosome-level genome assembly of Gray's grenadier anchovy, Coilia grayii.</title>
        <authorList>
            <person name="Fu Z."/>
        </authorList>
    </citation>
    <scope>NUCLEOTIDE SEQUENCE [LARGE SCALE GENOMIC DNA]</scope>
    <source>
        <strain evidence="3">G4</strain>
        <tissue evidence="3">Muscle</tissue>
    </source>
</reference>
<proteinExistence type="predicted"/>
<feature type="compositionally biased region" description="Low complexity" evidence="2">
    <location>
        <begin position="413"/>
        <end position="425"/>
    </location>
</feature>
<dbReference type="Proteomes" id="UP001591681">
    <property type="component" value="Unassembled WGS sequence"/>
</dbReference>
<evidence type="ECO:0000256" key="1">
    <source>
        <dbReference type="SAM" id="Coils"/>
    </source>
</evidence>
<evidence type="ECO:0000313" key="4">
    <source>
        <dbReference type="Proteomes" id="UP001591681"/>
    </source>
</evidence>
<protein>
    <submittedName>
        <fullName evidence="3">Uncharacterized protein</fullName>
    </submittedName>
</protein>
<feature type="coiled-coil region" evidence="1">
    <location>
        <begin position="31"/>
        <end position="65"/>
    </location>
</feature>
<evidence type="ECO:0000313" key="3">
    <source>
        <dbReference type="EMBL" id="KAL2076953.1"/>
    </source>
</evidence>
<feature type="compositionally biased region" description="Low complexity" evidence="2">
    <location>
        <begin position="463"/>
        <end position="492"/>
    </location>
</feature>